<evidence type="ECO:0000313" key="7">
    <source>
        <dbReference type="EMBL" id="PZQ18722.1"/>
    </source>
</evidence>
<evidence type="ECO:0000256" key="4">
    <source>
        <dbReference type="ARBA" id="ARBA00022989"/>
    </source>
</evidence>
<keyword evidence="2" id="KW-1003">Cell membrane</keyword>
<dbReference type="PANTHER" id="PTHR30250:SF27">
    <property type="entry name" value="POLYSACCHARIDE BIOSYNTHESIS PROTEIN"/>
    <property type="match status" value="1"/>
</dbReference>
<dbReference type="EMBL" id="QFPO01000003">
    <property type="protein sequence ID" value="PZQ18722.1"/>
    <property type="molecule type" value="Genomic_DNA"/>
</dbReference>
<accession>A0A2W5KNT7</accession>
<comment type="caution">
    <text evidence="7">The sequence shown here is derived from an EMBL/GenBank/DDBJ whole genome shotgun (WGS) entry which is preliminary data.</text>
</comment>
<dbReference type="AlphaFoldDB" id="A0A2W5KNT7"/>
<feature type="transmembrane region" description="Helical" evidence="6">
    <location>
        <begin position="345"/>
        <end position="370"/>
    </location>
</feature>
<protein>
    <submittedName>
        <fullName evidence="7">Uncharacterized protein</fullName>
    </submittedName>
</protein>
<feature type="transmembrane region" description="Helical" evidence="6">
    <location>
        <begin position="382"/>
        <end position="401"/>
    </location>
</feature>
<dbReference type="PANTHER" id="PTHR30250">
    <property type="entry name" value="PST FAMILY PREDICTED COLANIC ACID TRANSPORTER"/>
    <property type="match status" value="1"/>
</dbReference>
<feature type="transmembrane region" description="Helical" evidence="6">
    <location>
        <begin position="31"/>
        <end position="49"/>
    </location>
</feature>
<evidence type="ECO:0000313" key="8">
    <source>
        <dbReference type="Proteomes" id="UP000249046"/>
    </source>
</evidence>
<feature type="transmembrane region" description="Helical" evidence="6">
    <location>
        <begin position="100"/>
        <end position="121"/>
    </location>
</feature>
<name>A0A2W5KNT7_9GAMM</name>
<evidence type="ECO:0000256" key="1">
    <source>
        <dbReference type="ARBA" id="ARBA00004651"/>
    </source>
</evidence>
<evidence type="ECO:0000256" key="6">
    <source>
        <dbReference type="SAM" id="Phobius"/>
    </source>
</evidence>
<evidence type="ECO:0000256" key="5">
    <source>
        <dbReference type="ARBA" id="ARBA00023136"/>
    </source>
</evidence>
<organism evidence="7 8">
    <name type="scientific">Rhodanobacter denitrificans</name>
    <dbReference type="NCBI Taxonomy" id="666685"/>
    <lineage>
        <taxon>Bacteria</taxon>
        <taxon>Pseudomonadati</taxon>
        <taxon>Pseudomonadota</taxon>
        <taxon>Gammaproteobacteria</taxon>
        <taxon>Lysobacterales</taxon>
        <taxon>Rhodanobacteraceae</taxon>
        <taxon>Rhodanobacter</taxon>
    </lineage>
</organism>
<evidence type="ECO:0000256" key="2">
    <source>
        <dbReference type="ARBA" id="ARBA00022475"/>
    </source>
</evidence>
<gene>
    <name evidence="7" type="ORF">DI564_05400</name>
</gene>
<feature type="transmembrane region" description="Helical" evidence="6">
    <location>
        <begin position="133"/>
        <end position="158"/>
    </location>
</feature>
<feature type="transmembrane region" description="Helical" evidence="6">
    <location>
        <begin position="277"/>
        <end position="299"/>
    </location>
</feature>
<dbReference type="InterPro" id="IPR002797">
    <property type="entry name" value="Polysacc_synth"/>
</dbReference>
<reference evidence="7 8" key="1">
    <citation type="submission" date="2017-08" db="EMBL/GenBank/DDBJ databases">
        <title>Infants hospitalized years apart are colonized by the same room-sourced microbial strains.</title>
        <authorList>
            <person name="Brooks B."/>
            <person name="Olm M.R."/>
            <person name="Firek B.A."/>
            <person name="Baker R."/>
            <person name="Thomas B.C."/>
            <person name="Morowitz M.J."/>
            <person name="Banfield J.F."/>
        </authorList>
    </citation>
    <scope>NUCLEOTIDE SEQUENCE [LARGE SCALE GENOMIC DNA]</scope>
    <source>
        <strain evidence="7">S2_005_003_R2_42</strain>
    </source>
</reference>
<dbReference type="InterPro" id="IPR050833">
    <property type="entry name" value="Poly_Biosynth_Transport"/>
</dbReference>
<feature type="transmembrane region" description="Helical" evidence="6">
    <location>
        <begin position="311"/>
        <end position="333"/>
    </location>
</feature>
<feature type="transmembrane region" description="Helical" evidence="6">
    <location>
        <begin position="170"/>
        <end position="188"/>
    </location>
</feature>
<dbReference type="Proteomes" id="UP000249046">
    <property type="component" value="Unassembled WGS sequence"/>
</dbReference>
<feature type="transmembrane region" description="Helical" evidence="6">
    <location>
        <begin position="194"/>
        <end position="215"/>
    </location>
</feature>
<sequence>MTIRALLGGDARPGSGLALARAVAGSAGLRLGGMALGFLVGVQLARGLGTTGYGIYGMAMSIIALLTVPTELGLPQLLTREVASAQAKADWARLRGVVGWSVRTVLWTSLLIATAIVAWTSGYGRDLMPGTNAALLAGLALVPLTALGNLAGATLRGLHHVVRGQISEVVLRPAAFCALLFFASALSGPLTAPVAMALGSAAAGIALTAGLLMTLRRLPDEVLQVRSRVDAGAWWTSAVPMALTEGMRVLQAHLTILVLGLMAPAATVGVYRVASSTALLLAVPVTLFNIAAAPTLSRLHALGDTHRLQRLLGGIAGGMLIGVVLLWLPFLAAGESLIGLLFGPAYVASAAPLAILGAGVAVSAFFGANATLLNMTGHQHRVTRASSIALVLLAALLPPAIWTGGAIGAAVASVLASTAWNVLLWHAARTQLGQDTRVVALLHGRHRDVA</sequence>
<keyword evidence="3 6" id="KW-0812">Transmembrane</keyword>
<keyword evidence="4 6" id="KW-1133">Transmembrane helix</keyword>
<dbReference type="Pfam" id="PF01943">
    <property type="entry name" value="Polysacc_synt"/>
    <property type="match status" value="1"/>
</dbReference>
<keyword evidence="5 6" id="KW-0472">Membrane</keyword>
<feature type="transmembrane region" description="Helical" evidence="6">
    <location>
        <begin position="250"/>
        <end position="271"/>
    </location>
</feature>
<comment type="subcellular location">
    <subcellularLocation>
        <location evidence="1">Cell membrane</location>
        <topology evidence="1">Multi-pass membrane protein</topology>
    </subcellularLocation>
</comment>
<proteinExistence type="predicted"/>
<feature type="transmembrane region" description="Helical" evidence="6">
    <location>
        <begin position="55"/>
        <end position="79"/>
    </location>
</feature>
<evidence type="ECO:0000256" key="3">
    <source>
        <dbReference type="ARBA" id="ARBA00022692"/>
    </source>
</evidence>
<dbReference type="GO" id="GO:0005886">
    <property type="term" value="C:plasma membrane"/>
    <property type="evidence" value="ECO:0007669"/>
    <property type="project" value="UniProtKB-SubCell"/>
</dbReference>